<evidence type="ECO:0000313" key="2">
    <source>
        <dbReference type="EMBL" id="KUO02556.1"/>
    </source>
</evidence>
<keyword evidence="1" id="KW-0732">Signal</keyword>
<keyword evidence="3" id="KW-1185">Reference proteome</keyword>
<dbReference type="RefSeq" id="WP_062720176.1">
    <property type="nucleotide sequence ID" value="NZ_KQ948929.1"/>
</dbReference>
<accession>A0A124I9H7</accession>
<dbReference type="AlphaFoldDB" id="A0A124I9H7"/>
<protein>
    <submittedName>
        <fullName evidence="2">Uncharacterized protein</fullName>
    </submittedName>
</protein>
<dbReference type="EMBL" id="LMWY01000023">
    <property type="protein sequence ID" value="KUO02556.1"/>
    <property type="molecule type" value="Genomic_DNA"/>
</dbReference>
<proteinExistence type="predicted"/>
<dbReference type="OrthoDB" id="3692954at2"/>
<gene>
    <name evidence="2" type="ORF">AQJ67_18895</name>
</gene>
<organism evidence="2 3">
    <name type="scientific">Streptomyces caeruleatus</name>
    <dbReference type="NCBI Taxonomy" id="661399"/>
    <lineage>
        <taxon>Bacteria</taxon>
        <taxon>Bacillati</taxon>
        <taxon>Actinomycetota</taxon>
        <taxon>Actinomycetes</taxon>
        <taxon>Kitasatosporales</taxon>
        <taxon>Streptomycetaceae</taxon>
        <taxon>Streptomyces</taxon>
    </lineage>
</organism>
<name>A0A124I9H7_9ACTN</name>
<comment type="caution">
    <text evidence="2">The sequence shown here is derived from an EMBL/GenBank/DDBJ whole genome shotgun (WGS) entry which is preliminary data.</text>
</comment>
<reference evidence="2 3" key="1">
    <citation type="submission" date="2015-10" db="EMBL/GenBank/DDBJ databases">
        <title>Draft genome sequence of Streptomyces caeruleatus NRRL B-24802, type strain for the species Streptomyces caeruleatus.</title>
        <authorList>
            <person name="Ruckert C."/>
            <person name="Winkler A."/>
            <person name="Kalinowski J."/>
            <person name="Kampfer P."/>
            <person name="Glaeser S."/>
        </authorList>
    </citation>
    <scope>NUCLEOTIDE SEQUENCE [LARGE SCALE GENOMIC DNA]</scope>
    <source>
        <strain evidence="2 3">NRRL B-24802</strain>
    </source>
</reference>
<evidence type="ECO:0000313" key="3">
    <source>
        <dbReference type="Proteomes" id="UP000053429"/>
    </source>
</evidence>
<sequence>MKNLRNMMAVLALPVIAATLGTSGVSSAAEAVPAQHSTLSPASATACPPAKGLRIKKASSDRVYLIGPNSRLYYIPSAADYEALWGSWDGIRTVSDGDMECFDPSTSLAGARLVKYPNDATVYIRVTGENVYRPIKDWNTFTNVYHFDPADIKTTNDIGAKGPVWD</sequence>
<evidence type="ECO:0000256" key="1">
    <source>
        <dbReference type="SAM" id="SignalP"/>
    </source>
</evidence>
<dbReference type="Proteomes" id="UP000053429">
    <property type="component" value="Unassembled WGS sequence"/>
</dbReference>
<feature type="signal peptide" evidence="1">
    <location>
        <begin position="1"/>
        <end position="28"/>
    </location>
</feature>
<feature type="chain" id="PRO_5007174125" evidence="1">
    <location>
        <begin position="29"/>
        <end position="166"/>
    </location>
</feature>